<evidence type="ECO:0000256" key="1">
    <source>
        <dbReference type="SAM" id="MobiDB-lite"/>
    </source>
</evidence>
<feature type="transmembrane region" description="Helical" evidence="2">
    <location>
        <begin position="171"/>
        <end position="191"/>
    </location>
</feature>
<evidence type="ECO:0000313" key="4">
    <source>
        <dbReference type="Proteomes" id="UP000198253"/>
    </source>
</evidence>
<feature type="region of interest" description="Disordered" evidence="1">
    <location>
        <begin position="287"/>
        <end position="307"/>
    </location>
</feature>
<proteinExistence type="predicted"/>
<dbReference type="EMBL" id="LT607413">
    <property type="protein sequence ID" value="SCE84883.1"/>
    <property type="molecule type" value="Genomic_DNA"/>
</dbReference>
<organism evidence="3 4">
    <name type="scientific">Micromonospora echinospora</name>
    <name type="common">Micromonospora purpurea</name>
    <dbReference type="NCBI Taxonomy" id="1877"/>
    <lineage>
        <taxon>Bacteria</taxon>
        <taxon>Bacillati</taxon>
        <taxon>Actinomycetota</taxon>
        <taxon>Actinomycetes</taxon>
        <taxon>Micromonosporales</taxon>
        <taxon>Micromonosporaceae</taxon>
        <taxon>Micromonospora</taxon>
    </lineage>
</organism>
<name>A0A1C4VLQ2_MICEC</name>
<gene>
    <name evidence="3" type="ORF">GA0070618_1370</name>
</gene>
<dbReference type="InParanoid" id="A0A1C4VLQ2"/>
<dbReference type="RefSeq" id="WP_143740426.1">
    <property type="nucleotide sequence ID" value="NZ_NGNT01000023.1"/>
</dbReference>
<keyword evidence="2" id="KW-1133">Transmembrane helix</keyword>
<keyword evidence="4" id="KW-1185">Reference proteome</keyword>
<feature type="transmembrane region" description="Helical" evidence="2">
    <location>
        <begin position="18"/>
        <end position="41"/>
    </location>
</feature>
<reference evidence="4" key="1">
    <citation type="submission" date="2016-06" db="EMBL/GenBank/DDBJ databases">
        <authorList>
            <person name="Varghese N."/>
            <person name="Submissions Spin"/>
        </authorList>
    </citation>
    <scope>NUCLEOTIDE SEQUENCE [LARGE SCALE GENOMIC DNA]</scope>
    <source>
        <strain evidence="4">DSM 43816</strain>
    </source>
</reference>
<feature type="transmembrane region" description="Helical" evidence="2">
    <location>
        <begin position="259"/>
        <end position="280"/>
    </location>
</feature>
<sequence length="307" mass="32719">MRTALATRDVIAGRRLKLLLAAVGVIAVGVPLAMLGAWLGWQSAPPLPTEEQAREVTGELLPGARIAQVVRIPKLFYYEHEGAPDSNPVVRLLIGDDDYHLGSTEVQLAAPLPPTAETQERLRAAGWKVLATSGPDGLVGAKDGLLLYVLPASDFASRPAPTLEIVRDEPVLAPALSITGLLVGGLLGSLLTRRIHRRTETTTPEVRQLVNVGAVVSIVLLIPNTLAVLTTPVETYLFASPGESAYPAWGFYTFVGVRGATHLGWMIQAVILAVVLLDFLRRPGAVDGGRDRPTTTGAPQPSRPTQH</sequence>
<feature type="transmembrane region" description="Helical" evidence="2">
    <location>
        <begin position="212"/>
        <end position="239"/>
    </location>
</feature>
<evidence type="ECO:0000313" key="3">
    <source>
        <dbReference type="EMBL" id="SCE84883.1"/>
    </source>
</evidence>
<keyword evidence="2" id="KW-0472">Membrane</keyword>
<dbReference type="Proteomes" id="UP000198253">
    <property type="component" value="Chromosome I"/>
</dbReference>
<keyword evidence="2" id="KW-0812">Transmembrane</keyword>
<dbReference type="AlphaFoldDB" id="A0A1C4VLQ2"/>
<feature type="compositionally biased region" description="Polar residues" evidence="1">
    <location>
        <begin position="294"/>
        <end position="307"/>
    </location>
</feature>
<protein>
    <submittedName>
        <fullName evidence="3">Uncharacterized protein</fullName>
    </submittedName>
</protein>
<evidence type="ECO:0000256" key="2">
    <source>
        <dbReference type="SAM" id="Phobius"/>
    </source>
</evidence>
<accession>A0A1C4VLQ2</accession>